<evidence type="ECO:0000256" key="1">
    <source>
        <dbReference type="SAM" id="MobiDB-lite"/>
    </source>
</evidence>
<dbReference type="AlphaFoldDB" id="A0A5J9SJY9"/>
<accession>A0A5J9SJY9</accession>
<feature type="non-terminal residue" evidence="2">
    <location>
        <position position="1"/>
    </location>
</feature>
<dbReference type="EMBL" id="RWGY01000732">
    <property type="protein sequence ID" value="TVT99301.1"/>
    <property type="molecule type" value="Genomic_DNA"/>
</dbReference>
<keyword evidence="3" id="KW-1185">Reference proteome</keyword>
<comment type="caution">
    <text evidence="2">The sequence shown here is derived from an EMBL/GenBank/DDBJ whole genome shotgun (WGS) entry which is preliminary data.</text>
</comment>
<sequence>MVALECVLAAVRTPGCMSDPGQAFLIVKRFGTISVMAKEWGSVLYWPNFAVTLQATMEIAHGMLSTDMPNTSSKDRMVKHFTHLVIFQDFEGREIISAYLHADIISGQKRGVTHLRVLASYEDCLDVCFILNATFLIILHNKDRLSVIDQFMTEKERRRQRKESPFKNRREKNGGFKGSLTGLSIGAGVISTQKIWRSLQAFGDIAFAHSFTNIFIFKKQRGPSSPPP</sequence>
<feature type="compositionally biased region" description="Basic and acidic residues" evidence="1">
    <location>
        <begin position="156"/>
        <end position="174"/>
    </location>
</feature>
<reference evidence="2 3" key="1">
    <citation type="journal article" date="2019" name="Sci. Rep.">
        <title>A high-quality genome of Eragrostis curvula grass provides insights into Poaceae evolution and supports new strategies to enhance forage quality.</title>
        <authorList>
            <person name="Carballo J."/>
            <person name="Santos B.A.C.M."/>
            <person name="Zappacosta D."/>
            <person name="Garbus I."/>
            <person name="Selva J.P."/>
            <person name="Gallo C.A."/>
            <person name="Diaz A."/>
            <person name="Albertini E."/>
            <person name="Caccamo M."/>
            <person name="Echenique V."/>
        </authorList>
    </citation>
    <scope>NUCLEOTIDE SEQUENCE [LARGE SCALE GENOMIC DNA]</scope>
    <source>
        <strain evidence="3">cv. Victoria</strain>
        <tissue evidence="2">Leaf</tissue>
    </source>
</reference>
<feature type="region of interest" description="Disordered" evidence="1">
    <location>
        <begin position="156"/>
        <end position="175"/>
    </location>
</feature>
<gene>
    <name evidence="2" type="ORF">EJB05_55300</name>
</gene>
<evidence type="ECO:0000313" key="2">
    <source>
        <dbReference type="EMBL" id="TVT99301.1"/>
    </source>
</evidence>
<dbReference type="Gramene" id="TVT99301">
    <property type="protein sequence ID" value="TVT99301"/>
    <property type="gene ID" value="EJB05_55300"/>
</dbReference>
<name>A0A5J9SJY9_9POAL</name>
<proteinExistence type="predicted"/>
<feature type="non-terminal residue" evidence="2">
    <location>
        <position position="228"/>
    </location>
</feature>
<dbReference type="Proteomes" id="UP000324897">
    <property type="component" value="Unassembled WGS sequence"/>
</dbReference>
<organism evidence="2 3">
    <name type="scientific">Eragrostis curvula</name>
    <name type="common">weeping love grass</name>
    <dbReference type="NCBI Taxonomy" id="38414"/>
    <lineage>
        <taxon>Eukaryota</taxon>
        <taxon>Viridiplantae</taxon>
        <taxon>Streptophyta</taxon>
        <taxon>Embryophyta</taxon>
        <taxon>Tracheophyta</taxon>
        <taxon>Spermatophyta</taxon>
        <taxon>Magnoliopsida</taxon>
        <taxon>Liliopsida</taxon>
        <taxon>Poales</taxon>
        <taxon>Poaceae</taxon>
        <taxon>PACMAD clade</taxon>
        <taxon>Chloridoideae</taxon>
        <taxon>Eragrostideae</taxon>
        <taxon>Eragrostidinae</taxon>
        <taxon>Eragrostis</taxon>
    </lineage>
</organism>
<protein>
    <submittedName>
        <fullName evidence="2">Uncharacterized protein</fullName>
    </submittedName>
</protein>
<evidence type="ECO:0000313" key="3">
    <source>
        <dbReference type="Proteomes" id="UP000324897"/>
    </source>
</evidence>
<dbReference type="OrthoDB" id="40134at2759"/>